<keyword evidence="3" id="KW-1185">Reference proteome</keyword>
<dbReference type="EMBL" id="AP017368">
    <property type="protein sequence ID" value="BAV91916.1"/>
    <property type="molecule type" value="Genomic_DNA"/>
</dbReference>
<reference evidence="2 3" key="1">
    <citation type="journal article" date="2017" name="ISME J.">
        <title>Genome of 'Ca. Desulfovibrio trichonymphae', an H2-oxidizing bacterium in a tripartite symbiotic system within a protist cell in the termite gut.</title>
        <authorList>
            <person name="Kuwahara H."/>
            <person name="Yuki M."/>
            <person name="Izawa K."/>
            <person name="Ohkuma M."/>
            <person name="Hongoh Y."/>
        </authorList>
    </citation>
    <scope>NUCLEOTIDE SEQUENCE [LARGE SCALE GENOMIC DNA]</scope>
    <source>
        <strain evidence="2 3">Rs-N31</strain>
    </source>
</reference>
<dbReference type="KEGG" id="dtr:RSDT_0404"/>
<keyword evidence="1" id="KW-0732">Signal</keyword>
<evidence type="ECO:0000313" key="2">
    <source>
        <dbReference type="EMBL" id="BAV91916.1"/>
    </source>
</evidence>
<gene>
    <name evidence="2" type="ORF">RSDT_0404</name>
</gene>
<evidence type="ECO:0000256" key="1">
    <source>
        <dbReference type="SAM" id="SignalP"/>
    </source>
</evidence>
<name>A0A1J1DVM4_9BACT</name>
<dbReference type="RefSeq" id="WP_096399441.1">
    <property type="nucleotide sequence ID" value="NZ_AP017368.1"/>
</dbReference>
<feature type="chain" id="PRO_5009618584" evidence="1">
    <location>
        <begin position="21"/>
        <end position="181"/>
    </location>
</feature>
<evidence type="ECO:0000313" key="3">
    <source>
        <dbReference type="Proteomes" id="UP000242645"/>
    </source>
</evidence>
<feature type="signal peptide" evidence="1">
    <location>
        <begin position="1"/>
        <end position="20"/>
    </location>
</feature>
<dbReference type="AlphaFoldDB" id="A0A1J1DVM4"/>
<dbReference type="OrthoDB" id="5460044at2"/>
<protein>
    <submittedName>
        <fullName evidence="2">Uncharacterized protein</fullName>
    </submittedName>
</protein>
<accession>A0A1J1DVM4</accession>
<sequence length="181" mass="20067">MGSIRLFLTLRLRRTWPAFALCAFFAAFAPAEGAHVAQQAGATPKKAVSATVATVYDKQPLVTDAELARFLEILPQFRRWTSENRENAGPVAHKGRADFLYSARAADWVSTKGWKPERFFCVMGRMAAALVIVEEGNDMSGEHPPDMPKVAAEELNLTRRHLEAILRALDKTGDNVPMLDQ</sequence>
<organism evidence="2 3">
    <name type="scientific">Candidatus Desulfovibrio trichonymphae</name>
    <dbReference type="NCBI Taxonomy" id="1725232"/>
    <lineage>
        <taxon>Bacteria</taxon>
        <taxon>Pseudomonadati</taxon>
        <taxon>Thermodesulfobacteriota</taxon>
        <taxon>Desulfovibrionia</taxon>
        <taxon>Desulfovibrionales</taxon>
        <taxon>Desulfovibrionaceae</taxon>
        <taxon>Desulfovibrio</taxon>
    </lineage>
</organism>
<proteinExistence type="predicted"/>
<dbReference type="Proteomes" id="UP000242645">
    <property type="component" value="Chromosome"/>
</dbReference>